<evidence type="ECO:0000259" key="5">
    <source>
        <dbReference type="PROSITE" id="PS01124"/>
    </source>
</evidence>
<dbReference type="Pfam" id="PF00072">
    <property type="entry name" value="Response_reg"/>
    <property type="match status" value="1"/>
</dbReference>
<feature type="domain" description="HTH araC/xylS-type" evidence="5">
    <location>
        <begin position="244"/>
        <end position="342"/>
    </location>
</feature>
<keyword evidence="8" id="KW-1185">Reference proteome</keyword>
<reference evidence="7 8" key="1">
    <citation type="submission" date="2019-07" db="EMBL/GenBank/DDBJ databases">
        <authorList>
            <person name="Kim J."/>
        </authorList>
    </citation>
    <scope>NUCLEOTIDE SEQUENCE [LARGE SCALE GENOMIC DNA]</scope>
    <source>
        <strain evidence="7 8">JC52</strain>
    </source>
</reference>
<dbReference type="PROSITE" id="PS50110">
    <property type="entry name" value="RESPONSE_REGULATORY"/>
    <property type="match status" value="1"/>
</dbReference>
<dbReference type="Gene3D" id="1.10.10.60">
    <property type="entry name" value="Homeodomain-like"/>
    <property type="match status" value="2"/>
</dbReference>
<dbReference type="InterPro" id="IPR020449">
    <property type="entry name" value="Tscrpt_reg_AraC-type_HTH"/>
</dbReference>
<dbReference type="CDD" id="cd17536">
    <property type="entry name" value="REC_YesN-like"/>
    <property type="match status" value="1"/>
</dbReference>
<dbReference type="GO" id="GO:0043565">
    <property type="term" value="F:sequence-specific DNA binding"/>
    <property type="evidence" value="ECO:0007669"/>
    <property type="project" value="InterPro"/>
</dbReference>
<keyword evidence="2" id="KW-0238">DNA-binding</keyword>
<feature type="domain" description="Response regulatory" evidence="6">
    <location>
        <begin position="11"/>
        <end position="127"/>
    </location>
</feature>
<keyword evidence="1" id="KW-0805">Transcription regulation</keyword>
<keyword evidence="4" id="KW-0597">Phosphoprotein</keyword>
<evidence type="ECO:0000259" key="6">
    <source>
        <dbReference type="PROSITE" id="PS50110"/>
    </source>
</evidence>
<dbReference type="GO" id="GO:0003700">
    <property type="term" value="F:DNA-binding transcription factor activity"/>
    <property type="evidence" value="ECO:0007669"/>
    <property type="project" value="InterPro"/>
</dbReference>
<feature type="modified residue" description="4-aspartylphosphate" evidence="4">
    <location>
        <position position="62"/>
    </location>
</feature>
<name>A0A559KA05_9BACL</name>
<comment type="caution">
    <text evidence="7">The sequence shown here is derived from an EMBL/GenBank/DDBJ whole genome shotgun (WGS) entry which is preliminary data.</text>
</comment>
<evidence type="ECO:0000256" key="2">
    <source>
        <dbReference type="ARBA" id="ARBA00023125"/>
    </source>
</evidence>
<dbReference type="InterPro" id="IPR011006">
    <property type="entry name" value="CheY-like_superfamily"/>
</dbReference>
<dbReference type="InterPro" id="IPR018060">
    <property type="entry name" value="HTH_AraC"/>
</dbReference>
<dbReference type="SMART" id="SM00448">
    <property type="entry name" value="REC"/>
    <property type="match status" value="1"/>
</dbReference>
<dbReference type="Proteomes" id="UP000317036">
    <property type="component" value="Unassembled WGS sequence"/>
</dbReference>
<dbReference type="PANTHER" id="PTHR43280:SF28">
    <property type="entry name" value="HTH-TYPE TRANSCRIPTIONAL ACTIVATOR RHAS"/>
    <property type="match status" value="1"/>
</dbReference>
<dbReference type="InterPro" id="IPR001789">
    <property type="entry name" value="Sig_transdc_resp-reg_receiver"/>
</dbReference>
<dbReference type="OrthoDB" id="159632at2"/>
<evidence type="ECO:0000256" key="3">
    <source>
        <dbReference type="ARBA" id="ARBA00023163"/>
    </source>
</evidence>
<dbReference type="PRINTS" id="PR00032">
    <property type="entry name" value="HTHARAC"/>
</dbReference>
<proteinExistence type="predicted"/>
<dbReference type="AlphaFoldDB" id="A0A559KA05"/>
<dbReference type="SUPFAM" id="SSF46689">
    <property type="entry name" value="Homeodomain-like"/>
    <property type="match status" value="2"/>
</dbReference>
<dbReference type="InterPro" id="IPR018062">
    <property type="entry name" value="HTH_AraC-typ_CS"/>
</dbReference>
<dbReference type="PANTHER" id="PTHR43280">
    <property type="entry name" value="ARAC-FAMILY TRANSCRIPTIONAL REGULATOR"/>
    <property type="match status" value="1"/>
</dbReference>
<accession>A0A559KA05</accession>
<dbReference type="SMART" id="SM00342">
    <property type="entry name" value="HTH_ARAC"/>
    <property type="match status" value="1"/>
</dbReference>
<gene>
    <name evidence="7" type="ORF">FPZ49_15910</name>
</gene>
<dbReference type="PROSITE" id="PS00041">
    <property type="entry name" value="HTH_ARAC_FAMILY_1"/>
    <property type="match status" value="1"/>
</dbReference>
<organism evidence="7 8">
    <name type="scientific">Paenibacillus cremeus</name>
    <dbReference type="NCBI Taxonomy" id="2163881"/>
    <lineage>
        <taxon>Bacteria</taxon>
        <taxon>Bacillati</taxon>
        <taxon>Bacillota</taxon>
        <taxon>Bacilli</taxon>
        <taxon>Bacillales</taxon>
        <taxon>Paenibacillaceae</taxon>
        <taxon>Paenibacillus</taxon>
    </lineage>
</organism>
<dbReference type="GO" id="GO:0000160">
    <property type="term" value="P:phosphorelay signal transduction system"/>
    <property type="evidence" value="ECO:0007669"/>
    <property type="project" value="InterPro"/>
</dbReference>
<evidence type="ECO:0000256" key="1">
    <source>
        <dbReference type="ARBA" id="ARBA00023015"/>
    </source>
</evidence>
<keyword evidence="3" id="KW-0804">Transcription</keyword>
<dbReference type="SUPFAM" id="SSF52172">
    <property type="entry name" value="CheY-like"/>
    <property type="match status" value="1"/>
</dbReference>
<sequence length="345" mass="39988">MKLPRGIPMYHVLVVEDELLIRDAVVEMVHQLEGFKVTGEAESCEEGWRLLRELWPTVLITDIQLPDHDGLELIQRIRSEKLPVVAIIISGHDRFHYAQNAIRLNVSEYLLKPISEQELHSALTRSVSRLESIADSNRLLREIQCFIDEMQNNGSVELFGQADRLLSTIAHQRGLEQGVKLSYLRIFLGKLVEVVKVIHPELPEADIPEHGSDHQVKQVFHEVLHEWIRHYPQFVNNNMRLVIKRACEYIQTHLQEELGLKQMSDYCNLSPSYFGVLFKQYTGKSFVNYVNQTRMEQAMELLRQSDMKIYEVAEEVGFASLPYFNRVFKTVTSMTPNEYRKGLGL</sequence>
<evidence type="ECO:0000313" key="7">
    <source>
        <dbReference type="EMBL" id="TVY08967.1"/>
    </source>
</evidence>
<evidence type="ECO:0000313" key="8">
    <source>
        <dbReference type="Proteomes" id="UP000317036"/>
    </source>
</evidence>
<dbReference type="Pfam" id="PF12833">
    <property type="entry name" value="HTH_18"/>
    <property type="match status" value="1"/>
</dbReference>
<dbReference type="InterPro" id="IPR009057">
    <property type="entry name" value="Homeodomain-like_sf"/>
</dbReference>
<dbReference type="PROSITE" id="PS01124">
    <property type="entry name" value="HTH_ARAC_FAMILY_2"/>
    <property type="match status" value="1"/>
</dbReference>
<dbReference type="EMBL" id="VNJI01000018">
    <property type="protein sequence ID" value="TVY08967.1"/>
    <property type="molecule type" value="Genomic_DNA"/>
</dbReference>
<dbReference type="Gene3D" id="3.40.50.2300">
    <property type="match status" value="1"/>
</dbReference>
<protein>
    <submittedName>
        <fullName evidence="7">Response regulator</fullName>
    </submittedName>
</protein>
<evidence type="ECO:0000256" key="4">
    <source>
        <dbReference type="PROSITE-ProRule" id="PRU00169"/>
    </source>
</evidence>